<proteinExistence type="predicted"/>
<dbReference type="SUPFAM" id="SSF46955">
    <property type="entry name" value="Putative DNA-binding domain"/>
    <property type="match status" value="1"/>
</dbReference>
<dbReference type="InterPro" id="IPR041657">
    <property type="entry name" value="HTH_17"/>
</dbReference>
<evidence type="ECO:0000313" key="2">
    <source>
        <dbReference type="EMBL" id="MBB3090797.1"/>
    </source>
</evidence>
<dbReference type="AlphaFoldDB" id="A0A7W5A6V6"/>
<protein>
    <submittedName>
        <fullName evidence="2">Excisionase family DNA binding protein</fullName>
    </submittedName>
</protein>
<gene>
    <name evidence="2" type="ORF">FHS12_003759</name>
</gene>
<evidence type="ECO:0000259" key="1">
    <source>
        <dbReference type="Pfam" id="PF12728"/>
    </source>
</evidence>
<dbReference type="Proteomes" id="UP000577707">
    <property type="component" value="Unassembled WGS sequence"/>
</dbReference>
<evidence type="ECO:0000313" key="3">
    <source>
        <dbReference type="Proteomes" id="UP000577707"/>
    </source>
</evidence>
<dbReference type="RefSeq" id="WP_183548181.1">
    <property type="nucleotide sequence ID" value="NZ_BMQT01000010.1"/>
</dbReference>
<dbReference type="EMBL" id="JACHXG010000008">
    <property type="protein sequence ID" value="MBB3090797.1"/>
    <property type="molecule type" value="Genomic_DNA"/>
</dbReference>
<sequence>MSRHRSQSTAAHLTVRDFCNELGITRATFYNWRAKGVGPRCIKLPGGEIRVRRVELDNWLAKLEDEAS</sequence>
<dbReference type="Pfam" id="PF12728">
    <property type="entry name" value="HTH_17"/>
    <property type="match status" value="1"/>
</dbReference>
<accession>A0A7W5A6V6</accession>
<dbReference type="InterPro" id="IPR009061">
    <property type="entry name" value="DNA-bd_dom_put_sf"/>
</dbReference>
<reference evidence="2 3" key="1">
    <citation type="submission" date="2020-08" db="EMBL/GenBank/DDBJ databases">
        <title>Genomic Encyclopedia of Type Strains, Phase III (KMG-III): the genomes of soil and plant-associated and newly described type strains.</title>
        <authorList>
            <person name="Whitman W."/>
        </authorList>
    </citation>
    <scope>NUCLEOTIDE SEQUENCE [LARGE SCALE GENOMIC DNA]</scope>
    <source>
        <strain evidence="2 3">CECT 3302</strain>
    </source>
</reference>
<keyword evidence="3" id="KW-1185">Reference proteome</keyword>
<organism evidence="2 3">
    <name type="scientific">Nocardioides albus</name>
    <dbReference type="NCBI Taxonomy" id="1841"/>
    <lineage>
        <taxon>Bacteria</taxon>
        <taxon>Bacillati</taxon>
        <taxon>Actinomycetota</taxon>
        <taxon>Actinomycetes</taxon>
        <taxon>Propionibacteriales</taxon>
        <taxon>Nocardioidaceae</taxon>
        <taxon>Nocardioides</taxon>
    </lineage>
</organism>
<feature type="domain" description="Helix-turn-helix" evidence="1">
    <location>
        <begin position="13"/>
        <end position="62"/>
    </location>
</feature>
<name>A0A7W5A6V6_9ACTN</name>
<comment type="caution">
    <text evidence="2">The sequence shown here is derived from an EMBL/GenBank/DDBJ whole genome shotgun (WGS) entry which is preliminary data.</text>
</comment>